<proteinExistence type="predicted"/>
<accession>A0AAW9DUR2</accession>
<dbReference type="InterPro" id="IPR011009">
    <property type="entry name" value="Kinase-like_dom_sf"/>
</dbReference>
<dbReference type="Proteomes" id="UP001279553">
    <property type="component" value="Unassembled WGS sequence"/>
</dbReference>
<gene>
    <name evidence="1" type="ORF">SIL87_18790</name>
</gene>
<dbReference type="SUPFAM" id="SSF56112">
    <property type="entry name" value="Protein kinase-like (PK-like)"/>
    <property type="match status" value="1"/>
</dbReference>
<organism evidence="1 2">
    <name type="scientific">Acidiphilium acidophilum</name>
    <name type="common">Thiobacillus acidophilus</name>
    <dbReference type="NCBI Taxonomy" id="76588"/>
    <lineage>
        <taxon>Bacteria</taxon>
        <taxon>Pseudomonadati</taxon>
        <taxon>Pseudomonadota</taxon>
        <taxon>Alphaproteobacteria</taxon>
        <taxon>Acetobacterales</taxon>
        <taxon>Acidocellaceae</taxon>
        <taxon>Acidiphilium</taxon>
    </lineage>
</organism>
<sequence length="249" mass="26195">MGRRLAEMHATLATPGTAPAFAPEPASEADARGWADAARHQLEAAFAALERARPAASAATTALIDEVVAARGALEAALPKLAAAGSGTLKTRIHGDFHLGQILAAQGDAYLIDFEGEPAKSITQRRAKASALRDVAGLLRSFDYAGASVSRAVPVSTDRAAERSNSMLQRFVTDASAAFIEAYRAVAGAAEHKWVSDEAWEDLLRLFLIEKSAYEICYESANRPGWLAIPLGGLAAITRQITGGDHASA</sequence>
<name>A0AAW9DUR2_ACIAO</name>
<keyword evidence="2" id="KW-1185">Reference proteome</keyword>
<dbReference type="AlphaFoldDB" id="A0AAW9DUR2"/>
<evidence type="ECO:0000313" key="2">
    <source>
        <dbReference type="Proteomes" id="UP001279553"/>
    </source>
</evidence>
<protein>
    <submittedName>
        <fullName evidence="1">Uncharacterized protein</fullName>
    </submittedName>
</protein>
<comment type="caution">
    <text evidence="1">The sequence shown here is derived from an EMBL/GenBank/DDBJ whole genome shotgun (WGS) entry which is preliminary data.</text>
</comment>
<dbReference type="EMBL" id="JAWXYB010000018">
    <property type="protein sequence ID" value="MDX5932803.1"/>
    <property type="molecule type" value="Genomic_DNA"/>
</dbReference>
<evidence type="ECO:0000313" key="1">
    <source>
        <dbReference type="EMBL" id="MDX5932803.1"/>
    </source>
</evidence>
<dbReference type="Gene3D" id="3.90.1200.10">
    <property type="match status" value="1"/>
</dbReference>
<reference evidence="1 2" key="1">
    <citation type="submission" date="2023-11" db="EMBL/GenBank/DDBJ databases">
        <title>MicrobeMod: A computational toolkit for identifying prokaryotic methylation and restriction-modification with nanopore sequencing.</title>
        <authorList>
            <person name="Crits-Christoph A."/>
            <person name="Kang S.C."/>
            <person name="Lee H."/>
            <person name="Ostrov N."/>
        </authorList>
    </citation>
    <scope>NUCLEOTIDE SEQUENCE [LARGE SCALE GENOMIC DNA]</scope>
    <source>
        <strain evidence="1 2">DSMZ 700</strain>
    </source>
</reference>